<proteinExistence type="inferred from homology"/>
<accession>M1VL32</accession>
<keyword evidence="5 7" id="KW-0833">Ubl conjugation pathway</keyword>
<dbReference type="Gene3D" id="3.30.2410.10">
    <property type="entry name" value="Hect, E3 ligase catalytic domain"/>
    <property type="match status" value="1"/>
</dbReference>
<dbReference type="SMART" id="SM00119">
    <property type="entry name" value="HECTc"/>
    <property type="match status" value="1"/>
</dbReference>
<dbReference type="Gramene" id="CMR077CT">
    <property type="protein sequence ID" value="CMR077CT"/>
    <property type="gene ID" value="CMR077C"/>
</dbReference>
<evidence type="ECO:0000256" key="5">
    <source>
        <dbReference type="ARBA" id="ARBA00022786"/>
    </source>
</evidence>
<feature type="region of interest" description="Disordered" evidence="8">
    <location>
        <begin position="362"/>
        <end position="383"/>
    </location>
</feature>
<dbReference type="CDD" id="cd00078">
    <property type="entry name" value="HECTc"/>
    <property type="match status" value="1"/>
</dbReference>
<organism evidence="10 11">
    <name type="scientific">Cyanidioschyzon merolae (strain NIES-3377 / 10D)</name>
    <name type="common">Unicellular red alga</name>
    <dbReference type="NCBI Taxonomy" id="280699"/>
    <lineage>
        <taxon>Eukaryota</taxon>
        <taxon>Rhodophyta</taxon>
        <taxon>Bangiophyceae</taxon>
        <taxon>Cyanidiales</taxon>
        <taxon>Cyanidiaceae</taxon>
        <taxon>Cyanidioschyzon</taxon>
    </lineage>
</organism>
<evidence type="ECO:0000256" key="1">
    <source>
        <dbReference type="ARBA" id="ARBA00000885"/>
    </source>
</evidence>
<feature type="compositionally biased region" description="Acidic residues" evidence="8">
    <location>
        <begin position="114"/>
        <end position="156"/>
    </location>
</feature>
<dbReference type="Gene3D" id="3.90.1750.10">
    <property type="entry name" value="Hect, E3 ligase catalytic domains"/>
    <property type="match status" value="1"/>
</dbReference>
<feature type="region of interest" description="Disordered" evidence="8">
    <location>
        <begin position="718"/>
        <end position="737"/>
    </location>
</feature>
<feature type="active site" description="Glycyl thioester intermediate" evidence="7">
    <location>
        <position position="1696"/>
    </location>
</feature>
<feature type="compositionally biased region" description="Basic and acidic residues" evidence="8">
    <location>
        <begin position="29"/>
        <end position="39"/>
    </location>
</feature>
<feature type="region of interest" description="Disordered" evidence="8">
    <location>
        <begin position="1"/>
        <end position="60"/>
    </location>
</feature>
<protein>
    <recommendedName>
        <fullName evidence="3">HECT-type E3 ubiquitin transferase</fullName>
        <ecNumber evidence="3">2.3.2.26</ecNumber>
    </recommendedName>
</protein>
<dbReference type="OrthoDB" id="8068875at2759"/>
<feature type="compositionally biased region" description="Polar residues" evidence="8">
    <location>
        <begin position="788"/>
        <end position="799"/>
    </location>
</feature>
<dbReference type="GO" id="GO:0016874">
    <property type="term" value="F:ligase activity"/>
    <property type="evidence" value="ECO:0007669"/>
    <property type="project" value="UniProtKB-KW"/>
</dbReference>
<reference evidence="10 11" key="1">
    <citation type="journal article" date="2004" name="Nature">
        <title>Genome sequence of the ultrasmall unicellular red alga Cyanidioschyzon merolae 10D.</title>
        <authorList>
            <person name="Matsuzaki M."/>
            <person name="Misumi O."/>
            <person name="Shin-i T."/>
            <person name="Maruyama S."/>
            <person name="Takahara M."/>
            <person name="Miyagishima S."/>
            <person name="Mori T."/>
            <person name="Nishida K."/>
            <person name="Yagisawa F."/>
            <person name="Nishida K."/>
            <person name="Yoshida Y."/>
            <person name="Nishimura Y."/>
            <person name="Nakao S."/>
            <person name="Kobayashi T."/>
            <person name="Momoyama Y."/>
            <person name="Higashiyama T."/>
            <person name="Minoda A."/>
            <person name="Sano M."/>
            <person name="Nomoto H."/>
            <person name="Oishi K."/>
            <person name="Hayashi H."/>
            <person name="Ohta F."/>
            <person name="Nishizaka S."/>
            <person name="Haga S."/>
            <person name="Miura S."/>
            <person name="Morishita T."/>
            <person name="Kabeya Y."/>
            <person name="Terasawa K."/>
            <person name="Suzuki Y."/>
            <person name="Ishii Y."/>
            <person name="Asakawa S."/>
            <person name="Takano H."/>
            <person name="Ohta N."/>
            <person name="Kuroiwa H."/>
            <person name="Tanaka K."/>
            <person name="Shimizu N."/>
            <person name="Sugano S."/>
            <person name="Sato N."/>
            <person name="Nozaki H."/>
            <person name="Ogasawara N."/>
            <person name="Kohara Y."/>
            <person name="Kuroiwa T."/>
        </authorList>
    </citation>
    <scope>NUCLEOTIDE SEQUENCE [LARGE SCALE GENOMIC DNA]</scope>
    <source>
        <strain evidence="10 11">10D</strain>
    </source>
</reference>
<feature type="domain" description="HECT" evidence="9">
    <location>
        <begin position="1393"/>
        <end position="1729"/>
    </location>
</feature>
<dbReference type="GO" id="GO:0000209">
    <property type="term" value="P:protein polyubiquitination"/>
    <property type="evidence" value="ECO:0007669"/>
    <property type="project" value="TreeGrafter"/>
</dbReference>
<dbReference type="FunFam" id="3.30.2410.10:FF:000009">
    <property type="entry name" value="Probable E3 ubiquitin-protein ligase HECTD2"/>
    <property type="match status" value="1"/>
</dbReference>
<evidence type="ECO:0000313" key="11">
    <source>
        <dbReference type="Proteomes" id="UP000007014"/>
    </source>
</evidence>
<feature type="region of interest" description="Disordered" evidence="8">
    <location>
        <begin position="667"/>
        <end position="713"/>
    </location>
</feature>
<feature type="region of interest" description="Disordered" evidence="8">
    <location>
        <begin position="75"/>
        <end position="232"/>
    </location>
</feature>
<dbReference type="GO" id="GO:0005737">
    <property type="term" value="C:cytoplasm"/>
    <property type="evidence" value="ECO:0007669"/>
    <property type="project" value="TreeGrafter"/>
</dbReference>
<dbReference type="FunFam" id="3.90.1750.10:FF:000003">
    <property type="entry name" value="E3 ubiquitin-protein ligase UPL1"/>
    <property type="match status" value="1"/>
</dbReference>
<dbReference type="SUPFAM" id="SSF56204">
    <property type="entry name" value="Hect, E3 ligase catalytic domain"/>
    <property type="match status" value="1"/>
</dbReference>
<dbReference type="PROSITE" id="PS50237">
    <property type="entry name" value="HECT"/>
    <property type="match status" value="1"/>
</dbReference>
<gene>
    <name evidence="10" type="ORF">CYME_CMR077C</name>
</gene>
<evidence type="ECO:0000256" key="7">
    <source>
        <dbReference type="PROSITE-ProRule" id="PRU00104"/>
    </source>
</evidence>
<dbReference type="PANTHER" id="PTHR11254">
    <property type="entry name" value="HECT DOMAIN UBIQUITIN-PROTEIN LIGASE"/>
    <property type="match status" value="1"/>
</dbReference>
<dbReference type="Pfam" id="PF14377">
    <property type="entry name" value="UBM"/>
    <property type="match status" value="2"/>
</dbReference>
<dbReference type="InterPro" id="IPR035983">
    <property type="entry name" value="Hect_E3_ubiquitin_ligase"/>
</dbReference>
<feature type="compositionally biased region" description="Acidic residues" evidence="8">
    <location>
        <begin position="165"/>
        <end position="176"/>
    </location>
</feature>
<sequence>MEDEHPAPNSDRTYASDLEQGNVFGSSPSERHSFSRLDGNRAGSIGDEMDSDVAVDEEDRNAGMEVLGLFSVRARSRARVRSDNRDGSDSGSALDEGVDDNSDDHGDDIAGFGESDDLSGDVDSSDCGFEDDQNTDVDAAGESDLEEFPDPAEGELDSFRHDVDATDDDLGEENASDADASTFGDGMDHDDDDEDEDNDDDDDDEGEDDDDDNDNVDEEEDDGDDMPSDDEDAEYSQFFGVEQEMLSLMEQRGSAWMEGMPAAHLQALRRADIQAQRLMQRFRNADDDMEVFVVWRNGQEAGEILADRDEDASLPGLGIHFLNMTNEQPDWAEGFGLGIAAANAMLLSDPSSEALRPYAPARLELPQPPRVESDSRSPSERNLSVAGNVLDGLGSRRHSPGATLGNILLYGSGAHCQSCPRSAREALSALCRSDGLRALLASSSAVAPTALMMRRNISCGDCGLRNAADARIHDFADLVLRSPAFTENLGHGIAAAYLVSKMNPPPKESEQLWDLASLGTVLAGAHFHPLFWDGARGKSSESPLPGLYRAPPALSIRFSEDLLEALLGLPIGPLLGIDRFGTLAVTGTRQRRRDVLRLYRAFGSCSLRRGAPYDALSGLDTHARHLDTQQKRFAALHEEMRTLWRDERVRRERAQLDDEYRRLVDEEQAQASESCANGRQGEPDVPMERSEQQEQEQVLPAPGTEMEAASSLTGSLLEHASAASPSHPASSGMLTGAAETSDSAVVLSMQIDDLPGATQVLGPDAPEPAASGAVELSSDAEVRAPPVSDSTTDQEAGTRSITESDMEHVARTVGIDPTVLVELPPDLRREVIQQNLAQIRSNPAFLSYLPVNVRQEVEEAAAQLDRLRGSAAEMDNASFLATLPTALREEIYLTSDESFLQSLPPHLAAEARAVRDRRRSLSSASAAAAAAAASASFLGPNDLTSGASEISALMSTPQVSARKSCGLVLVTQLDVLEKALRSPGVCCPLLANTVRLLCYEPTTRMRIIRLAWRLVECQRPDDASTAGRSAELVGSLLRFSPTIALDLVAADGDQPLMHLLQSIPKAVRFGGRHCHRLLEVLLATTSLFVQLLRGQVPQRGLQLEPAQPDASMTLPVVPPVVAPGVLNDLAIALQVPDLSARSWDRLLSIYEYLYGEEQNRDTVIQCLVQIAGALIEPVCAAIREEPGLRPCESFFVQTVKSVAQLVRPHLECLQVLEPVWTCLEEQLAAGAGAGPPVRLSRLIECYLQAHSIRLPDLLADLNQPPVLESNPSLLARSESASTLRSSTTTTTTTTTNGVTLPESVMAIDRELASFLERHTLQINQLLQLNPALFRQGFQSTLLHARFLEFENKKVFFRHVIQEQRRASRQSPVRLLVRRDCVFEDSYHQLRPRSAAELRGTLTVQFVGEEGIDAGGLLREWYVILARKIFDENYALFRRCVGKSAAYHINECSYINEDHLGFFKFIGRFIGKALWDGQLLDAYFARSVYKHMIGIRPSYHDIEAIDPEYYASLVWMLEHNIAHVLDLTMAAELDQFGELKVVDLVPGGRHIPVTEENKWEYVRLITELKMTKAVEPQLQAFLEGFHEMVPRSLIAMFSDYELELLISGLPEIDTADLKMHTTYSGYRPSSPQIQWFWQAVAEMDRDDRARLVMFVTGSSKVPLGGFANLPGMNGGVQRFQIHRVAGDTDRLPSAHTCFNQLDLPEYSSYEKLRERLLTAVREGNEGFGFG</sequence>
<dbReference type="GeneID" id="16996817"/>
<dbReference type="KEGG" id="cme:CYME_CMR077C"/>
<feature type="compositionally biased region" description="Acidic residues" evidence="8">
    <location>
        <begin position="47"/>
        <end position="59"/>
    </location>
</feature>
<dbReference type="InterPro" id="IPR050409">
    <property type="entry name" value="E3_ubiq-protein_ligase"/>
</dbReference>
<dbReference type="RefSeq" id="XP_005538384.1">
    <property type="nucleotide sequence ID" value="XM_005538327.1"/>
</dbReference>
<dbReference type="InterPro" id="IPR025527">
    <property type="entry name" value="HUWE1/Rev1_UBM"/>
</dbReference>
<keyword evidence="4" id="KW-0808">Transferase</keyword>
<dbReference type="PANTHER" id="PTHR11254:SF67">
    <property type="entry name" value="E3 UBIQUITIN-PROTEIN LIGASE HUWE1"/>
    <property type="match status" value="1"/>
</dbReference>
<evidence type="ECO:0000313" key="10">
    <source>
        <dbReference type="EMBL" id="BAM82348.1"/>
    </source>
</evidence>
<comment type="catalytic activity">
    <reaction evidence="1">
        <text>S-ubiquitinyl-[E2 ubiquitin-conjugating enzyme]-L-cysteine + [acceptor protein]-L-lysine = [E2 ubiquitin-conjugating enzyme]-L-cysteine + N(6)-ubiquitinyl-[acceptor protein]-L-lysine.</text>
        <dbReference type="EC" id="2.3.2.26"/>
    </reaction>
</comment>
<comment type="pathway">
    <text evidence="2">Protein modification; protein ubiquitination.</text>
</comment>
<dbReference type="GO" id="GO:0061630">
    <property type="term" value="F:ubiquitin protein ligase activity"/>
    <property type="evidence" value="ECO:0007669"/>
    <property type="project" value="UniProtKB-EC"/>
</dbReference>
<dbReference type="HOGENOM" id="CLU_240040_0_0_1"/>
<dbReference type="FunFam" id="3.90.1750.10:FF:000026">
    <property type="entry name" value="E3 ubiquitin-protein ligase HACE1"/>
    <property type="match status" value="1"/>
</dbReference>
<dbReference type="FunFam" id="3.30.2160.10:FF:000001">
    <property type="entry name" value="E3 ubiquitin-protein ligase NEDD4-like"/>
    <property type="match status" value="1"/>
</dbReference>
<comment type="similarity">
    <text evidence="6">Belongs to the UPL family. TOM1/PTR1 subfamily.</text>
</comment>
<feature type="compositionally biased region" description="Low complexity" evidence="8">
    <location>
        <begin position="719"/>
        <end position="731"/>
    </location>
</feature>
<dbReference type="STRING" id="280699.M1VL32"/>
<evidence type="ECO:0000256" key="3">
    <source>
        <dbReference type="ARBA" id="ARBA00012485"/>
    </source>
</evidence>
<dbReference type="InterPro" id="IPR000569">
    <property type="entry name" value="HECT_dom"/>
</dbReference>
<evidence type="ECO:0000256" key="4">
    <source>
        <dbReference type="ARBA" id="ARBA00022679"/>
    </source>
</evidence>
<dbReference type="GO" id="GO:0006511">
    <property type="term" value="P:ubiquitin-dependent protein catabolic process"/>
    <property type="evidence" value="ECO:0007669"/>
    <property type="project" value="TreeGrafter"/>
</dbReference>
<evidence type="ECO:0000256" key="6">
    <source>
        <dbReference type="ARBA" id="ARBA00034494"/>
    </source>
</evidence>
<keyword evidence="11" id="KW-1185">Reference proteome</keyword>
<dbReference type="Proteomes" id="UP000007014">
    <property type="component" value="Chromosome 18"/>
</dbReference>
<feature type="region of interest" description="Disordered" evidence="8">
    <location>
        <begin position="757"/>
        <end position="799"/>
    </location>
</feature>
<keyword evidence="10" id="KW-0436">Ligase</keyword>
<dbReference type="Gene3D" id="3.30.2160.10">
    <property type="entry name" value="Hect, E3 ligase catalytic domain"/>
    <property type="match status" value="1"/>
</dbReference>
<name>M1VL32_CYAM1</name>
<reference evidence="10 11" key="2">
    <citation type="journal article" date="2007" name="BMC Biol.">
        <title>A 100%-complete sequence reveals unusually simple genomic features in the hot-spring red alga Cyanidioschyzon merolae.</title>
        <authorList>
            <person name="Nozaki H."/>
            <person name="Takano H."/>
            <person name="Misumi O."/>
            <person name="Terasawa K."/>
            <person name="Matsuzaki M."/>
            <person name="Maruyama S."/>
            <person name="Nishida K."/>
            <person name="Yagisawa F."/>
            <person name="Yoshida Y."/>
            <person name="Fujiwara T."/>
            <person name="Takio S."/>
            <person name="Tamura K."/>
            <person name="Chung S.J."/>
            <person name="Nakamura S."/>
            <person name="Kuroiwa H."/>
            <person name="Tanaka K."/>
            <person name="Sato N."/>
            <person name="Kuroiwa T."/>
        </authorList>
    </citation>
    <scope>NUCLEOTIDE SEQUENCE [LARGE SCALE GENOMIC DNA]</scope>
    <source>
        <strain evidence="10 11">10D</strain>
    </source>
</reference>
<evidence type="ECO:0000259" key="9">
    <source>
        <dbReference type="PROSITE" id="PS50237"/>
    </source>
</evidence>
<feature type="compositionally biased region" description="Acidic residues" evidence="8">
    <location>
        <begin position="188"/>
        <end position="232"/>
    </location>
</feature>
<feature type="region of interest" description="Disordered" evidence="8">
    <location>
        <begin position="1274"/>
        <end position="1296"/>
    </location>
</feature>
<feature type="compositionally biased region" description="Low complexity" evidence="8">
    <location>
        <begin position="1274"/>
        <end position="1295"/>
    </location>
</feature>
<dbReference type="EMBL" id="AP006500">
    <property type="protein sequence ID" value="BAM82348.1"/>
    <property type="molecule type" value="Genomic_DNA"/>
</dbReference>
<evidence type="ECO:0000256" key="2">
    <source>
        <dbReference type="ARBA" id="ARBA00004906"/>
    </source>
</evidence>
<dbReference type="Pfam" id="PF00632">
    <property type="entry name" value="HECT"/>
    <property type="match status" value="1"/>
</dbReference>
<evidence type="ECO:0000256" key="8">
    <source>
        <dbReference type="SAM" id="MobiDB-lite"/>
    </source>
</evidence>
<dbReference type="eggNOG" id="KOG0939">
    <property type="taxonomic scope" value="Eukaryota"/>
</dbReference>
<dbReference type="EC" id="2.3.2.26" evidence="3"/>